<dbReference type="Pfam" id="PF00106">
    <property type="entry name" value="adh_short"/>
    <property type="match status" value="1"/>
</dbReference>
<dbReference type="Gene3D" id="3.40.50.720">
    <property type="entry name" value="NAD(P)-binding Rossmann-like Domain"/>
    <property type="match status" value="1"/>
</dbReference>
<proteinExistence type="predicted"/>
<evidence type="ECO:0000256" key="2">
    <source>
        <dbReference type="ARBA" id="ARBA00023002"/>
    </source>
</evidence>
<keyword evidence="2" id="KW-0560">Oxidoreductase</keyword>
<evidence type="ECO:0000313" key="4">
    <source>
        <dbReference type="Proteomes" id="UP001642540"/>
    </source>
</evidence>
<evidence type="ECO:0008006" key="5">
    <source>
        <dbReference type="Google" id="ProtNLM"/>
    </source>
</evidence>
<reference evidence="3 4" key="1">
    <citation type="submission" date="2024-08" db="EMBL/GenBank/DDBJ databases">
        <authorList>
            <person name="Cucini C."/>
            <person name="Frati F."/>
        </authorList>
    </citation>
    <scope>NUCLEOTIDE SEQUENCE [LARGE SCALE GENOMIC DNA]</scope>
</reference>
<evidence type="ECO:0000313" key="3">
    <source>
        <dbReference type="EMBL" id="CAL8109908.1"/>
    </source>
</evidence>
<sequence>MYQSSDFPKMSNLLGRRILITGTSRGLGLEMVKQLMKHHEPEKIFASCRNPEQAAQLKAIATMDSRVHVLRIDVNDTESFSIAKKEVDNLTNGDGIHVLINNAGIFSFESQSLEDISKELMLEFYNVNTLGPILLVQTFLSLLLKGNANEKKPGLIVNFSSRLGSIADNSSGGYYASRCCRSAMNAATKSMSIDLKDKNIIAVGMNPGWVKTDQGGSSAPLTPEDSVSGILKVLDDINEDQAGKLLQHDGKVVEW</sequence>
<dbReference type="PRINTS" id="PR00081">
    <property type="entry name" value="GDHRDH"/>
</dbReference>
<keyword evidence="4" id="KW-1185">Reference proteome</keyword>
<dbReference type="InterPro" id="IPR051468">
    <property type="entry name" value="Fungal_SecMetab_SDRs"/>
</dbReference>
<dbReference type="PANTHER" id="PTHR43544:SF7">
    <property type="entry name" value="NADB-LER2"/>
    <property type="match status" value="1"/>
</dbReference>
<evidence type="ECO:0000256" key="1">
    <source>
        <dbReference type="ARBA" id="ARBA00022857"/>
    </source>
</evidence>
<name>A0ABP1QU19_9HEXA</name>
<dbReference type="PANTHER" id="PTHR43544">
    <property type="entry name" value="SHORT-CHAIN DEHYDROGENASE/REDUCTASE"/>
    <property type="match status" value="1"/>
</dbReference>
<dbReference type="Proteomes" id="UP001642540">
    <property type="component" value="Unassembled WGS sequence"/>
</dbReference>
<dbReference type="SUPFAM" id="SSF51735">
    <property type="entry name" value="NAD(P)-binding Rossmann-fold domains"/>
    <property type="match status" value="1"/>
</dbReference>
<gene>
    <name evidence="3" type="ORF">ODALV1_LOCUS13801</name>
</gene>
<dbReference type="InterPro" id="IPR036291">
    <property type="entry name" value="NAD(P)-bd_dom_sf"/>
</dbReference>
<dbReference type="CDD" id="cd05325">
    <property type="entry name" value="carb_red_sniffer_like_SDR_c"/>
    <property type="match status" value="1"/>
</dbReference>
<protein>
    <recommendedName>
        <fullName evidence="5">C-factor</fullName>
    </recommendedName>
</protein>
<dbReference type="EMBL" id="CAXLJM020000043">
    <property type="protein sequence ID" value="CAL8109908.1"/>
    <property type="molecule type" value="Genomic_DNA"/>
</dbReference>
<keyword evidence="1" id="KW-0521">NADP</keyword>
<dbReference type="InterPro" id="IPR002347">
    <property type="entry name" value="SDR_fam"/>
</dbReference>
<organism evidence="3 4">
    <name type="scientific">Orchesella dallaii</name>
    <dbReference type="NCBI Taxonomy" id="48710"/>
    <lineage>
        <taxon>Eukaryota</taxon>
        <taxon>Metazoa</taxon>
        <taxon>Ecdysozoa</taxon>
        <taxon>Arthropoda</taxon>
        <taxon>Hexapoda</taxon>
        <taxon>Collembola</taxon>
        <taxon>Entomobryomorpha</taxon>
        <taxon>Entomobryoidea</taxon>
        <taxon>Orchesellidae</taxon>
        <taxon>Orchesellinae</taxon>
        <taxon>Orchesella</taxon>
    </lineage>
</organism>
<comment type="caution">
    <text evidence="3">The sequence shown here is derived from an EMBL/GenBank/DDBJ whole genome shotgun (WGS) entry which is preliminary data.</text>
</comment>
<accession>A0ABP1QU19</accession>